<feature type="transmembrane region" description="Helical" evidence="1">
    <location>
        <begin position="40"/>
        <end position="63"/>
    </location>
</feature>
<dbReference type="EMBL" id="HQ005975">
    <property type="protein sequence ID" value="ADV40269.1"/>
    <property type="molecule type" value="mRNA"/>
</dbReference>
<dbReference type="AlphaFoldDB" id="E7D1M5"/>
<feature type="non-terminal residue" evidence="2">
    <location>
        <position position="1"/>
    </location>
</feature>
<proteinExistence type="evidence at transcript level"/>
<sequence length="76" mass="8714">ATRLLGVSKMEQFFDKNGKLLPDFVKVTRRAAYSRGFQSFLDWSALAASMLFALCLAFLKYIYNFILDANSDHLRT</sequence>
<protein>
    <submittedName>
        <fullName evidence="2">Uncharacterized protein</fullName>
    </submittedName>
</protein>
<keyword evidence="1" id="KW-1133">Transmembrane helix</keyword>
<evidence type="ECO:0000313" key="2">
    <source>
        <dbReference type="EMBL" id="ADV40269.1"/>
    </source>
</evidence>
<keyword evidence="1" id="KW-0812">Transmembrane</keyword>
<keyword evidence="1" id="KW-0472">Membrane</keyword>
<evidence type="ECO:0000256" key="1">
    <source>
        <dbReference type="SAM" id="Phobius"/>
    </source>
</evidence>
<accession>E7D1M5</accession>
<organism evidence="2">
    <name type="scientific">Latrodectus hesperus</name>
    <name type="common">Western black widow spider</name>
    <dbReference type="NCBI Taxonomy" id="256737"/>
    <lineage>
        <taxon>Eukaryota</taxon>
        <taxon>Metazoa</taxon>
        <taxon>Ecdysozoa</taxon>
        <taxon>Arthropoda</taxon>
        <taxon>Chelicerata</taxon>
        <taxon>Arachnida</taxon>
        <taxon>Araneae</taxon>
        <taxon>Araneomorphae</taxon>
        <taxon>Entelegynae</taxon>
        <taxon>Araneoidea</taxon>
        <taxon>Theridiidae</taxon>
        <taxon>Latrodectus</taxon>
    </lineage>
</organism>
<name>E7D1M5_LATHE</name>
<reference evidence="2" key="1">
    <citation type="submission" date="2010-07" db="EMBL/GenBank/DDBJ databases">
        <title>Identification of Proteins Involved in Black Widow Spider Wrapping Silk Fibers.</title>
        <authorList>
            <person name="Nguyen A."/>
            <person name="Verduzco A."/>
            <person name="Vierra C."/>
        </authorList>
    </citation>
    <scope>NUCLEOTIDE SEQUENCE</scope>
</reference>
<feature type="non-terminal residue" evidence="2">
    <location>
        <position position="76"/>
    </location>
</feature>